<dbReference type="AlphaFoldDB" id="A0A0D2QJP7"/>
<evidence type="ECO:0000313" key="11">
    <source>
        <dbReference type="Proteomes" id="UP000032304"/>
    </source>
</evidence>
<feature type="compositionally biased region" description="Polar residues" evidence="7">
    <location>
        <begin position="234"/>
        <end position="252"/>
    </location>
</feature>
<comment type="function">
    <text evidence="6">Transcriptional repressor that regulates multiple aspects of plant growth and development.</text>
</comment>
<accession>A0A0D2QJP7</accession>
<evidence type="ECO:0000313" key="9">
    <source>
        <dbReference type="EMBL" id="KJB58282.1"/>
    </source>
</evidence>
<evidence type="ECO:0000256" key="6">
    <source>
        <dbReference type="RuleBase" id="RU367028"/>
    </source>
</evidence>
<dbReference type="Pfam" id="PF04844">
    <property type="entry name" value="Ovate"/>
    <property type="match status" value="1"/>
</dbReference>
<keyword evidence="3 6" id="KW-0805">Transcription regulation</keyword>
<feature type="domain" description="OVATE" evidence="8">
    <location>
        <begin position="278"/>
        <end position="337"/>
    </location>
</feature>
<feature type="compositionally biased region" description="Basic residues" evidence="7">
    <location>
        <begin position="212"/>
        <end position="230"/>
    </location>
</feature>
<dbReference type="PANTHER" id="PTHR33057">
    <property type="entry name" value="TRANSCRIPTION REPRESSOR OFP7-RELATED"/>
    <property type="match status" value="1"/>
</dbReference>
<keyword evidence="4 6" id="KW-0804">Transcription</keyword>
<keyword evidence="5 6" id="KW-0539">Nucleus</keyword>
<evidence type="ECO:0000256" key="7">
    <source>
        <dbReference type="SAM" id="MobiDB-lite"/>
    </source>
</evidence>
<reference evidence="9 11" key="1">
    <citation type="journal article" date="2012" name="Nature">
        <title>Repeated polyploidization of Gossypium genomes and the evolution of spinnable cotton fibres.</title>
        <authorList>
            <person name="Paterson A.H."/>
            <person name="Wendel J.F."/>
            <person name="Gundlach H."/>
            <person name="Guo H."/>
            <person name="Jenkins J."/>
            <person name="Jin D."/>
            <person name="Llewellyn D."/>
            <person name="Showmaker K.C."/>
            <person name="Shu S."/>
            <person name="Udall J."/>
            <person name="Yoo M.J."/>
            <person name="Byers R."/>
            <person name="Chen W."/>
            <person name="Doron-Faigenboim A."/>
            <person name="Duke M.V."/>
            <person name="Gong L."/>
            <person name="Grimwood J."/>
            <person name="Grover C."/>
            <person name="Grupp K."/>
            <person name="Hu G."/>
            <person name="Lee T.H."/>
            <person name="Li J."/>
            <person name="Lin L."/>
            <person name="Liu T."/>
            <person name="Marler B.S."/>
            <person name="Page J.T."/>
            <person name="Roberts A.W."/>
            <person name="Romanel E."/>
            <person name="Sanders W.S."/>
            <person name="Szadkowski E."/>
            <person name="Tan X."/>
            <person name="Tang H."/>
            <person name="Xu C."/>
            <person name="Wang J."/>
            <person name="Wang Z."/>
            <person name="Zhang D."/>
            <person name="Zhang L."/>
            <person name="Ashrafi H."/>
            <person name="Bedon F."/>
            <person name="Bowers J.E."/>
            <person name="Brubaker C.L."/>
            <person name="Chee P.W."/>
            <person name="Das S."/>
            <person name="Gingle A.R."/>
            <person name="Haigler C.H."/>
            <person name="Harker D."/>
            <person name="Hoffmann L.V."/>
            <person name="Hovav R."/>
            <person name="Jones D.C."/>
            <person name="Lemke C."/>
            <person name="Mansoor S."/>
            <person name="ur Rahman M."/>
            <person name="Rainville L.N."/>
            <person name="Rambani A."/>
            <person name="Reddy U.K."/>
            <person name="Rong J.K."/>
            <person name="Saranga Y."/>
            <person name="Scheffler B.E."/>
            <person name="Scheffler J.A."/>
            <person name="Stelly D.M."/>
            <person name="Triplett B.A."/>
            <person name="Van Deynze A."/>
            <person name="Vaslin M.F."/>
            <person name="Waghmare V.N."/>
            <person name="Walford S.A."/>
            <person name="Wright R.J."/>
            <person name="Zaki E.A."/>
            <person name="Zhang T."/>
            <person name="Dennis E.S."/>
            <person name="Mayer K.F."/>
            <person name="Peterson D.G."/>
            <person name="Rokhsar D.S."/>
            <person name="Wang X."/>
            <person name="Schmutz J."/>
        </authorList>
    </citation>
    <scope>NUCLEOTIDE SEQUENCE [LARGE SCALE GENOMIC DNA]</scope>
</reference>
<dbReference type="GO" id="GO:0005634">
    <property type="term" value="C:nucleus"/>
    <property type="evidence" value="ECO:0007669"/>
    <property type="project" value="UniProtKB-SubCell"/>
</dbReference>
<gene>
    <name evidence="9" type="ORF">B456_009G203400</name>
    <name evidence="10" type="ORF">Gorai_012317</name>
</gene>
<keyword evidence="2 6" id="KW-0678">Repressor</keyword>
<dbReference type="OMA" id="YQGVIVE"/>
<dbReference type="InterPro" id="IPR006458">
    <property type="entry name" value="Ovate_C"/>
</dbReference>
<feature type="region of interest" description="Disordered" evidence="7">
    <location>
        <begin position="126"/>
        <end position="172"/>
    </location>
</feature>
<evidence type="ECO:0000256" key="1">
    <source>
        <dbReference type="ARBA" id="ARBA00004123"/>
    </source>
</evidence>
<dbReference type="OrthoDB" id="1928390at2759"/>
<name>A0A0D2QJP7_GOSRA</name>
<evidence type="ECO:0000313" key="12">
    <source>
        <dbReference type="Proteomes" id="UP000593578"/>
    </source>
</evidence>
<dbReference type="GO" id="GO:0045892">
    <property type="term" value="P:negative regulation of DNA-templated transcription"/>
    <property type="evidence" value="ECO:0007669"/>
    <property type="project" value="UniProtKB-UniRule"/>
</dbReference>
<reference evidence="10" key="3">
    <citation type="submission" date="2020-04" db="EMBL/GenBank/DDBJ databases">
        <authorList>
            <person name="Grover C.E."/>
            <person name="Arick M.A. II"/>
            <person name="Thrash A."/>
            <person name="Conover J.L."/>
            <person name="Sanders W.S."/>
            <person name="Peterson D.G."/>
            <person name="Scheffler J.A."/>
            <person name="Scheffler B.E."/>
            <person name="Wendel J.F."/>
        </authorList>
    </citation>
    <scope>NUCLEOTIDE SEQUENCE</scope>
    <source>
        <strain evidence="10">8</strain>
        <tissue evidence="10">Leaf</tissue>
    </source>
</reference>
<dbReference type="Proteomes" id="UP000593578">
    <property type="component" value="Unassembled WGS sequence"/>
</dbReference>
<sequence>MSKRFKLKFSRVIPSFQFCRSKKPSHLSETPGPVTHRLSPVNPKALDIFYPNLPAPPPSTPDYSFFKCHLSPKIATVGCGCRARSSHTPYLPSVDVSFESPDYSSKKVTTRLHAVVNAHNHKLQRKTCKASVSDESKNEVDKKDKKMEKERATASVSSRDSGCFSSEGTENEETKTLISASLSFSDDSFLELDESLAGESHNETKKSEKKINNGKKVKRLRSFGSKKYRGPSKPNCSKTKTKTKTGALSSESTETDPARRMMVPHRTAEEKVRESVAVVQKSEDPYEDFKRSMLEMILEKQMFEANDLEQLLQCFLSLNSRQYHGIIVEAFTEIWETLFGGHPKNLL</sequence>
<organism evidence="9 11">
    <name type="scientific">Gossypium raimondii</name>
    <name type="common">Peruvian cotton</name>
    <name type="synonym">Gossypium klotzschianum subsp. raimondii</name>
    <dbReference type="NCBI Taxonomy" id="29730"/>
    <lineage>
        <taxon>Eukaryota</taxon>
        <taxon>Viridiplantae</taxon>
        <taxon>Streptophyta</taxon>
        <taxon>Embryophyta</taxon>
        <taxon>Tracheophyta</taxon>
        <taxon>Spermatophyta</taxon>
        <taxon>Magnoliopsida</taxon>
        <taxon>eudicotyledons</taxon>
        <taxon>Gunneridae</taxon>
        <taxon>Pentapetalae</taxon>
        <taxon>rosids</taxon>
        <taxon>malvids</taxon>
        <taxon>Malvales</taxon>
        <taxon>Malvaceae</taxon>
        <taxon>Malvoideae</taxon>
        <taxon>Gossypium</taxon>
    </lineage>
</organism>
<dbReference type="InterPro" id="IPR038933">
    <property type="entry name" value="Ovate"/>
</dbReference>
<dbReference type="eggNOG" id="ENOG502S66R">
    <property type="taxonomic scope" value="Eukaryota"/>
</dbReference>
<dbReference type="KEGG" id="gra:105765975"/>
<proteinExistence type="predicted"/>
<dbReference type="Proteomes" id="UP000032304">
    <property type="component" value="Chromosome 9"/>
</dbReference>
<feature type="compositionally biased region" description="Polar residues" evidence="7">
    <location>
        <begin position="154"/>
        <end position="168"/>
    </location>
</feature>
<feature type="region of interest" description="Disordered" evidence="7">
    <location>
        <begin position="195"/>
        <end position="273"/>
    </location>
</feature>
<dbReference type="STRING" id="29730.A0A0D2QJP7"/>
<dbReference type="Gramene" id="KJB58282">
    <property type="protein sequence ID" value="KJB58282"/>
    <property type="gene ID" value="B456_009G203400"/>
</dbReference>
<reference evidence="10 12" key="2">
    <citation type="journal article" date="2019" name="Genome Biol. Evol.">
        <title>Insights into the evolution of the New World diploid cottons (Gossypium, subgenus Houzingenia) based on genome sequencing.</title>
        <authorList>
            <person name="Grover C.E."/>
            <person name="Arick M.A. 2nd"/>
            <person name="Thrash A."/>
            <person name="Conover J.L."/>
            <person name="Sanders W.S."/>
            <person name="Peterson D.G."/>
            <person name="Frelichowski J.E."/>
            <person name="Scheffler J.A."/>
            <person name="Scheffler B.E."/>
            <person name="Wendel J.F."/>
        </authorList>
    </citation>
    <scope>NUCLEOTIDE SEQUENCE [LARGE SCALE GENOMIC DNA]</scope>
    <source>
        <strain evidence="10">8</strain>
        <tissue evidence="10">Leaf</tissue>
    </source>
</reference>
<dbReference type="EMBL" id="JABEZZ010000009">
    <property type="protein sequence ID" value="MBA0595447.1"/>
    <property type="molecule type" value="Genomic_DNA"/>
</dbReference>
<evidence type="ECO:0000256" key="3">
    <source>
        <dbReference type="ARBA" id="ARBA00023015"/>
    </source>
</evidence>
<evidence type="ECO:0000313" key="10">
    <source>
        <dbReference type="EMBL" id="MBA0595447.1"/>
    </source>
</evidence>
<evidence type="ECO:0000256" key="4">
    <source>
        <dbReference type="ARBA" id="ARBA00023163"/>
    </source>
</evidence>
<evidence type="ECO:0000256" key="5">
    <source>
        <dbReference type="ARBA" id="ARBA00023242"/>
    </source>
</evidence>
<keyword evidence="11" id="KW-1185">Reference proteome</keyword>
<protein>
    <recommendedName>
        <fullName evidence="6">Transcription repressor</fullName>
    </recommendedName>
    <alternativeName>
        <fullName evidence="6">Ovate family protein</fullName>
    </alternativeName>
</protein>
<feature type="compositionally biased region" description="Basic and acidic residues" evidence="7">
    <location>
        <begin position="132"/>
        <end position="152"/>
    </location>
</feature>
<evidence type="ECO:0000256" key="2">
    <source>
        <dbReference type="ARBA" id="ARBA00022491"/>
    </source>
</evidence>
<feature type="compositionally biased region" description="Basic and acidic residues" evidence="7">
    <location>
        <begin position="200"/>
        <end position="211"/>
    </location>
</feature>
<dbReference type="NCBIfam" id="TIGR01568">
    <property type="entry name" value="A_thal_3678"/>
    <property type="match status" value="1"/>
</dbReference>
<dbReference type="PANTHER" id="PTHR33057:SF224">
    <property type="entry name" value="TRANSCRIPTION REPRESSOR"/>
    <property type="match status" value="1"/>
</dbReference>
<dbReference type="EMBL" id="CM001748">
    <property type="protein sequence ID" value="KJB58282.1"/>
    <property type="molecule type" value="Genomic_DNA"/>
</dbReference>
<evidence type="ECO:0000259" key="8">
    <source>
        <dbReference type="PROSITE" id="PS51754"/>
    </source>
</evidence>
<comment type="subcellular location">
    <subcellularLocation>
        <location evidence="1 6">Nucleus</location>
    </subcellularLocation>
</comment>
<dbReference type="PROSITE" id="PS51754">
    <property type="entry name" value="OVATE"/>
    <property type="match status" value="1"/>
</dbReference>